<sequence>MTNTAYKIAIIGPKEVIFGFKALGVVPFDAENGETALHVLQEIRKNAENTEKGSAYAVVIIVENIAEEIPADEFEKVCRGALPAVIALPGLEGSRGIGIAKLKRLAERAVGSNILG</sequence>
<organism evidence="4 5">
    <name type="scientific">Candidatus Nomurabacteria bacterium CG1_02_47_685</name>
    <dbReference type="NCBI Taxonomy" id="1805282"/>
    <lineage>
        <taxon>Bacteria</taxon>
        <taxon>Candidatus Nomuraibacteriota</taxon>
    </lineage>
</organism>
<dbReference type="EMBL" id="MNVO01000024">
    <property type="protein sequence ID" value="OIO32922.1"/>
    <property type="molecule type" value="Genomic_DNA"/>
</dbReference>
<protein>
    <recommendedName>
        <fullName evidence="6">V-type ATP synthase subunit F</fullName>
    </recommendedName>
</protein>
<accession>A0A1J4V701</accession>
<proteinExistence type="inferred from homology"/>
<evidence type="ECO:0008006" key="6">
    <source>
        <dbReference type="Google" id="ProtNLM"/>
    </source>
</evidence>
<evidence type="ECO:0000256" key="1">
    <source>
        <dbReference type="ARBA" id="ARBA00010148"/>
    </source>
</evidence>
<evidence type="ECO:0000313" key="4">
    <source>
        <dbReference type="EMBL" id="OIO32922.1"/>
    </source>
</evidence>
<name>A0A1J4V701_9BACT</name>
<dbReference type="STRING" id="1805282.AUJ44_01275"/>
<dbReference type="GO" id="GO:0046961">
    <property type="term" value="F:proton-transporting ATPase activity, rotational mechanism"/>
    <property type="evidence" value="ECO:0007669"/>
    <property type="project" value="InterPro"/>
</dbReference>
<dbReference type="Pfam" id="PF01990">
    <property type="entry name" value="ATP-synt_F"/>
    <property type="match status" value="1"/>
</dbReference>
<comment type="similarity">
    <text evidence="1">Belongs to the V-ATPase F subunit family.</text>
</comment>
<evidence type="ECO:0000313" key="5">
    <source>
        <dbReference type="Proteomes" id="UP000183206"/>
    </source>
</evidence>
<dbReference type="Gene3D" id="3.40.50.10580">
    <property type="entry name" value="ATPase, V1 complex, subunit F"/>
    <property type="match status" value="1"/>
</dbReference>
<dbReference type="SUPFAM" id="SSF159468">
    <property type="entry name" value="AtpF-like"/>
    <property type="match status" value="1"/>
</dbReference>
<keyword evidence="3" id="KW-0406">Ion transport</keyword>
<gene>
    <name evidence="4" type="ORF">AUJ44_01275</name>
</gene>
<comment type="caution">
    <text evidence="4">The sequence shown here is derived from an EMBL/GenBank/DDBJ whole genome shotgun (WGS) entry which is preliminary data.</text>
</comment>
<dbReference type="InterPro" id="IPR036906">
    <property type="entry name" value="ATPase_V1_fsu_sf"/>
</dbReference>
<keyword evidence="2" id="KW-0813">Transport</keyword>
<reference evidence="4 5" key="1">
    <citation type="journal article" date="2016" name="Environ. Microbiol.">
        <title>Genomic resolution of a cold subsurface aquifer community provides metabolic insights for novel microbes adapted to high CO concentrations.</title>
        <authorList>
            <person name="Probst A.J."/>
            <person name="Castelle C.J."/>
            <person name="Singh A."/>
            <person name="Brown C.T."/>
            <person name="Anantharaman K."/>
            <person name="Sharon I."/>
            <person name="Hug L.A."/>
            <person name="Burstein D."/>
            <person name="Emerson J.B."/>
            <person name="Thomas B.C."/>
            <person name="Banfield J.F."/>
        </authorList>
    </citation>
    <scope>NUCLEOTIDE SEQUENCE [LARGE SCALE GENOMIC DNA]</scope>
    <source>
        <strain evidence="4">CG1_02_47_685</strain>
    </source>
</reference>
<dbReference type="Proteomes" id="UP000183206">
    <property type="component" value="Unassembled WGS sequence"/>
</dbReference>
<evidence type="ECO:0000256" key="3">
    <source>
        <dbReference type="ARBA" id="ARBA00023065"/>
    </source>
</evidence>
<dbReference type="AlphaFoldDB" id="A0A1J4V701"/>
<evidence type="ECO:0000256" key="2">
    <source>
        <dbReference type="ARBA" id="ARBA00022448"/>
    </source>
</evidence>
<dbReference type="InterPro" id="IPR008218">
    <property type="entry name" value="ATPase_V1-cplx_f_g_su"/>
</dbReference>